<dbReference type="AlphaFoldDB" id="A0A6A1VI99"/>
<organism evidence="1 2">
    <name type="scientific">Morella rubra</name>
    <name type="common">Chinese bayberry</name>
    <dbReference type="NCBI Taxonomy" id="262757"/>
    <lineage>
        <taxon>Eukaryota</taxon>
        <taxon>Viridiplantae</taxon>
        <taxon>Streptophyta</taxon>
        <taxon>Embryophyta</taxon>
        <taxon>Tracheophyta</taxon>
        <taxon>Spermatophyta</taxon>
        <taxon>Magnoliopsida</taxon>
        <taxon>eudicotyledons</taxon>
        <taxon>Gunneridae</taxon>
        <taxon>Pentapetalae</taxon>
        <taxon>rosids</taxon>
        <taxon>fabids</taxon>
        <taxon>Fagales</taxon>
        <taxon>Myricaceae</taxon>
        <taxon>Morella</taxon>
    </lineage>
</organism>
<gene>
    <name evidence="1" type="ORF">CJ030_MR5G022576</name>
</gene>
<accession>A0A6A1VI99</accession>
<keyword evidence="2" id="KW-1185">Reference proteome</keyword>
<dbReference type="Proteomes" id="UP000516437">
    <property type="component" value="Chromosome 5"/>
</dbReference>
<evidence type="ECO:0000313" key="1">
    <source>
        <dbReference type="EMBL" id="KAB1212609.1"/>
    </source>
</evidence>
<dbReference type="EMBL" id="RXIC02000023">
    <property type="protein sequence ID" value="KAB1212609.1"/>
    <property type="molecule type" value="Genomic_DNA"/>
</dbReference>
<evidence type="ECO:0000313" key="2">
    <source>
        <dbReference type="Proteomes" id="UP000516437"/>
    </source>
</evidence>
<name>A0A6A1VI99_9ROSI</name>
<comment type="caution">
    <text evidence="1">The sequence shown here is derived from an EMBL/GenBank/DDBJ whole genome shotgun (WGS) entry which is preliminary data.</text>
</comment>
<reference evidence="1 2" key="1">
    <citation type="journal article" date="2019" name="Plant Biotechnol. J.">
        <title>The red bayberry genome and genetic basis of sex determination.</title>
        <authorList>
            <person name="Jia H.M."/>
            <person name="Jia H.J."/>
            <person name="Cai Q.L."/>
            <person name="Wang Y."/>
            <person name="Zhao H.B."/>
            <person name="Yang W.F."/>
            <person name="Wang G.Y."/>
            <person name="Li Y.H."/>
            <person name="Zhan D.L."/>
            <person name="Shen Y.T."/>
            <person name="Niu Q.F."/>
            <person name="Chang L."/>
            <person name="Qiu J."/>
            <person name="Zhao L."/>
            <person name="Xie H.B."/>
            <person name="Fu W.Y."/>
            <person name="Jin J."/>
            <person name="Li X.W."/>
            <person name="Jiao Y."/>
            <person name="Zhou C.C."/>
            <person name="Tu T."/>
            <person name="Chai C.Y."/>
            <person name="Gao J.L."/>
            <person name="Fan L.J."/>
            <person name="van de Weg E."/>
            <person name="Wang J.Y."/>
            <person name="Gao Z.S."/>
        </authorList>
    </citation>
    <scope>NUCLEOTIDE SEQUENCE [LARGE SCALE GENOMIC DNA]</scope>
    <source>
        <tissue evidence="1">Leaves</tissue>
    </source>
</reference>
<proteinExistence type="predicted"/>
<sequence length="148" mass="16872">MANKPDTEDIFHTFTGQNVVLVEPFIKQKFMFLFWRILHLIFAYNIEPKAHTTECPIMRGKLMLGVARGYVVDLPLYIFLGLQSEAKITSSAALSYSLLLTQFLYSVGCMDGLDEERKVSIGPICWTTLSHFKAQLRLQQQAPTLVQQ</sequence>
<protein>
    <submittedName>
        <fullName evidence="1">Uncharacterized protein</fullName>
    </submittedName>
</protein>